<dbReference type="KEGG" id="sdyn:Mal52_47800"/>
<accession>A0A517ZUU6</accession>
<name>A0A517ZUU6_9PLAN</name>
<organism evidence="2 3">
    <name type="scientific">Symmachiella dynata</name>
    <dbReference type="NCBI Taxonomy" id="2527995"/>
    <lineage>
        <taxon>Bacteria</taxon>
        <taxon>Pseudomonadati</taxon>
        <taxon>Planctomycetota</taxon>
        <taxon>Planctomycetia</taxon>
        <taxon>Planctomycetales</taxon>
        <taxon>Planctomycetaceae</taxon>
        <taxon>Symmachiella</taxon>
    </lineage>
</organism>
<gene>
    <name evidence="2" type="ORF">Mal52_47800</name>
</gene>
<keyword evidence="3" id="KW-1185">Reference proteome</keyword>
<evidence type="ECO:0000313" key="2">
    <source>
        <dbReference type="EMBL" id="QDU46262.1"/>
    </source>
</evidence>
<dbReference type="RefSeq" id="WP_145378795.1">
    <property type="nucleotide sequence ID" value="NZ_CP036276.1"/>
</dbReference>
<evidence type="ECO:0000256" key="1">
    <source>
        <dbReference type="SAM" id="SignalP"/>
    </source>
</evidence>
<protein>
    <submittedName>
        <fullName evidence="2">Uncharacterized protein</fullName>
    </submittedName>
</protein>
<feature type="signal peptide" evidence="1">
    <location>
        <begin position="1"/>
        <end position="17"/>
    </location>
</feature>
<sequence precursor="true">MTTSLPLALLIVSTALAGPPAQDSVTAVLGPKAYLDGDVIEIMDITATSPRLEQGDSVTVRGRIRLDSREEAQLSLLLTQTEGDGIEETDSIQTVLVRKGQKEFTLKITIKHRGVLHLTMYDTATRKPFGGTYFGTAKQMKAISDWDVSYYLQTDKDAEGVRP</sequence>
<feature type="chain" id="PRO_5022158243" evidence="1">
    <location>
        <begin position="18"/>
        <end position="163"/>
    </location>
</feature>
<reference evidence="2 3" key="1">
    <citation type="submission" date="2019-02" db="EMBL/GenBank/DDBJ databases">
        <title>Deep-cultivation of Planctomycetes and their phenomic and genomic characterization uncovers novel biology.</title>
        <authorList>
            <person name="Wiegand S."/>
            <person name="Jogler M."/>
            <person name="Boedeker C."/>
            <person name="Pinto D."/>
            <person name="Vollmers J."/>
            <person name="Rivas-Marin E."/>
            <person name="Kohn T."/>
            <person name="Peeters S.H."/>
            <person name="Heuer A."/>
            <person name="Rast P."/>
            <person name="Oberbeckmann S."/>
            <person name="Bunk B."/>
            <person name="Jeske O."/>
            <person name="Meyerdierks A."/>
            <person name="Storesund J.E."/>
            <person name="Kallscheuer N."/>
            <person name="Luecker S."/>
            <person name="Lage O.M."/>
            <person name="Pohl T."/>
            <person name="Merkel B.J."/>
            <person name="Hornburger P."/>
            <person name="Mueller R.-W."/>
            <person name="Bruemmer F."/>
            <person name="Labrenz M."/>
            <person name="Spormann A.M."/>
            <person name="Op den Camp H."/>
            <person name="Overmann J."/>
            <person name="Amann R."/>
            <person name="Jetten M.S.M."/>
            <person name="Mascher T."/>
            <person name="Medema M.H."/>
            <person name="Devos D.P."/>
            <person name="Kaster A.-K."/>
            <person name="Ovreas L."/>
            <person name="Rohde M."/>
            <person name="Galperin M.Y."/>
            <person name="Jogler C."/>
        </authorList>
    </citation>
    <scope>NUCLEOTIDE SEQUENCE [LARGE SCALE GENOMIC DNA]</scope>
    <source>
        <strain evidence="2 3">Mal52</strain>
    </source>
</reference>
<dbReference type="Proteomes" id="UP000319383">
    <property type="component" value="Chromosome"/>
</dbReference>
<keyword evidence="1" id="KW-0732">Signal</keyword>
<dbReference type="EMBL" id="CP036276">
    <property type="protein sequence ID" value="QDU46262.1"/>
    <property type="molecule type" value="Genomic_DNA"/>
</dbReference>
<evidence type="ECO:0000313" key="3">
    <source>
        <dbReference type="Proteomes" id="UP000319383"/>
    </source>
</evidence>
<dbReference type="AlphaFoldDB" id="A0A517ZUU6"/>
<proteinExistence type="predicted"/>